<keyword evidence="1" id="KW-0732">Signal</keyword>
<dbReference type="InterPro" id="IPR024078">
    <property type="entry name" value="LmbE-like_dom_sf"/>
</dbReference>
<dbReference type="InterPro" id="IPR029062">
    <property type="entry name" value="Class_I_gatase-like"/>
</dbReference>
<dbReference type="InterPro" id="IPR003737">
    <property type="entry name" value="GlcNAc_PI_deacetylase-related"/>
</dbReference>
<dbReference type="Pfam" id="PF02585">
    <property type="entry name" value="PIG-L"/>
    <property type="match status" value="1"/>
</dbReference>
<gene>
    <name evidence="2" type="ORF">OA86_12120</name>
</gene>
<evidence type="ECO:0000313" key="2">
    <source>
        <dbReference type="EMBL" id="KIA88256.1"/>
    </source>
</evidence>
<feature type="signal peptide" evidence="1">
    <location>
        <begin position="1"/>
        <end position="18"/>
    </location>
</feature>
<dbReference type="AlphaFoldDB" id="A0A0C1CV90"/>
<comment type="caution">
    <text evidence="2">The sequence shown here is derived from an EMBL/GenBank/DDBJ whole genome shotgun (WGS) entry which is preliminary data.</text>
</comment>
<reference evidence="2 3" key="1">
    <citation type="submission" date="2014-10" db="EMBL/GenBank/DDBJ databases">
        <title>Kaistella jeonii genome.</title>
        <authorList>
            <person name="Clayton J.T."/>
            <person name="Newman J.D."/>
        </authorList>
    </citation>
    <scope>NUCLEOTIDE SEQUENCE [LARGE SCALE GENOMIC DNA]</scope>
    <source>
        <strain evidence="2 3">DSM 17048</strain>
    </source>
</reference>
<dbReference type="SUPFAM" id="SSF102588">
    <property type="entry name" value="LmbE-like"/>
    <property type="match status" value="1"/>
</dbReference>
<proteinExistence type="predicted"/>
<accession>A0A0C1CV90</accession>
<dbReference type="Proteomes" id="UP000031473">
    <property type="component" value="Unassembled WGS sequence"/>
</dbReference>
<organism evidence="2 3">
    <name type="scientific">Kaistella jeonii</name>
    <dbReference type="NCBI Taxonomy" id="266749"/>
    <lineage>
        <taxon>Bacteria</taxon>
        <taxon>Pseudomonadati</taxon>
        <taxon>Bacteroidota</taxon>
        <taxon>Flavobacteriia</taxon>
        <taxon>Flavobacteriales</taxon>
        <taxon>Weeksellaceae</taxon>
        <taxon>Chryseobacterium group</taxon>
        <taxon>Kaistella</taxon>
    </lineage>
</organism>
<protein>
    <recommendedName>
        <fullName evidence="4">PIG-L family deacetylase</fullName>
    </recommendedName>
</protein>
<evidence type="ECO:0000313" key="3">
    <source>
        <dbReference type="Proteomes" id="UP000031473"/>
    </source>
</evidence>
<dbReference type="STRING" id="266749.SAMN05421876_11183"/>
<dbReference type="SUPFAM" id="SSF52317">
    <property type="entry name" value="Class I glutamine amidotransferase-like"/>
    <property type="match status" value="1"/>
</dbReference>
<dbReference type="Gene3D" id="3.40.50.10320">
    <property type="entry name" value="LmbE-like"/>
    <property type="match status" value="1"/>
</dbReference>
<dbReference type="RefSeq" id="WP_039353622.1">
    <property type="nucleotide sequence ID" value="NZ_FOLA01000011.1"/>
</dbReference>
<name>A0A0C1CV90_9FLAO</name>
<feature type="chain" id="PRO_5030004866" description="PIG-L family deacetylase" evidence="1">
    <location>
        <begin position="19"/>
        <end position="812"/>
    </location>
</feature>
<sequence>MIKFFGGICLFISLLFSAQSIPQTSSELYDDLLRLQNNTTVMYLAAHPDDENTRIISWLTHEKHVDAVYLSLTRGDGGQNLIGTEKGELLGLLRTQELLEARKVDKGRQWFTRALDFGYSKTATETLKFWDKQQILADVVWAIRKNKPEIIITRFDPNSNGETHGHHTSSALLAMEAFDLAGDPKAFPDQLKYVKVWQPKRMFYNTSWWFFGSKENFDKANKSDLYSINVGNYYPTLGISNNEISSKARSKHACQGFGMALERGSDLEYLKFLKGDKPKTNDIFEGIQLSSEGGTFKTQMDKTISEFDYSNPQLSLNNLLQVYVLLKKNNADDLKIQQVKDLILQTQGIYFEWTTKNGFGTFNQEISTNLEITNRSNATINVSISGSGNKEILANESYKATEKLKLDDVKLSNPYWLQETPKNNFYVVNNPEDIGQPEILNPIKKAVTINFGPTKIDFNIPLKQKTVNPSIGERYEPFYIVPAFVANFDQENFIFSNQPKQITVEVESFVVNSSAKVSLKTSKDWKVSEPQTINFIEIGEKKKVLFTVEPISKNANSFIEAIVESQGKIYDQSLNVVDYPHIDRQIWLRNAQAKIQNLDLKIPNVKIAYLKGSGDEIPSSLRAIGLHVDELDLKNWNPSLLKNYDVLILGIRIYNTQPEMALINKDLWKFVENGGLVINQYNVNRGLLTDEIAPFQLKLGSNRISEEDAKLKFLFPNHPVFNVPNIMIEKDMDNWVQERGLYFADDYDQNLIPLLEGNDTGESPQKGILLAGKYGKGTYVYTGLSFFRELPAGVPGAYKLFMNILALGKTKK</sequence>
<evidence type="ECO:0000256" key="1">
    <source>
        <dbReference type="SAM" id="SignalP"/>
    </source>
</evidence>
<dbReference type="EMBL" id="JSYL01000009">
    <property type="protein sequence ID" value="KIA88256.1"/>
    <property type="molecule type" value="Genomic_DNA"/>
</dbReference>
<evidence type="ECO:0008006" key="4">
    <source>
        <dbReference type="Google" id="ProtNLM"/>
    </source>
</evidence>
<dbReference type="OrthoDB" id="9759749at2"/>
<keyword evidence="3" id="KW-1185">Reference proteome</keyword>